<sequence>MVNGAPGSAWASLRTTPGRGVDELLILGTPAHDERTPLNERHLFDLASLTKVFTAVAALRLVDQGRVDLDAPVAPVLDAGSGEGAGRITLRHLLTHSSGLPAEGREWRDGIRGDELRARVLQRPLGSEPGGGHLYSDVGFIAAGEYLERVAGRPLAELWAEVATAIGAGSLTSSPDPREAVATEDQPHRGPVRGDVHDELAHALERPAGHAGLFGSVHDVAALARMIREDGQGPRERVLSTDSTRALRVPTVRADAGYGQAIGLRVRDESWMSGIDAVGHTGFTGTCFAVHTGSGGFGVLLVNRVHPSREDADIAAVRRAFLAPLAS</sequence>
<dbReference type="PANTHER" id="PTHR43283:SF11">
    <property type="entry name" value="BETA-LACTAMASE-RELATED DOMAIN-CONTAINING PROTEIN"/>
    <property type="match status" value="1"/>
</dbReference>
<comment type="caution">
    <text evidence="4">The sequence shown here is derived from an EMBL/GenBank/DDBJ whole genome shotgun (WGS) entry which is preliminary data.</text>
</comment>
<evidence type="ECO:0000259" key="3">
    <source>
        <dbReference type="Pfam" id="PF00144"/>
    </source>
</evidence>
<dbReference type="InterPro" id="IPR012338">
    <property type="entry name" value="Beta-lactam/transpept-like"/>
</dbReference>
<dbReference type="InterPro" id="IPR001466">
    <property type="entry name" value="Beta-lactam-related"/>
</dbReference>
<dbReference type="RefSeq" id="WP_141386951.1">
    <property type="nucleotide sequence ID" value="NZ_BJNQ01000014.1"/>
</dbReference>
<dbReference type="InterPro" id="IPR050789">
    <property type="entry name" value="Diverse_Enzym_Activities"/>
</dbReference>
<reference evidence="4 5" key="1">
    <citation type="submission" date="2019-06" db="EMBL/GenBank/DDBJ databases">
        <title>Whole genome shotgun sequence of Microbacterium liquefaciens NBRC 15037.</title>
        <authorList>
            <person name="Hosoyama A."/>
            <person name="Uohara A."/>
            <person name="Ohji S."/>
            <person name="Ichikawa N."/>
        </authorList>
    </citation>
    <scope>NUCLEOTIDE SEQUENCE [LARGE SCALE GENOMIC DNA]</scope>
    <source>
        <strain evidence="4 5">NBRC 15037</strain>
    </source>
</reference>
<name>A0A4Y4B687_MICMQ</name>
<feature type="compositionally biased region" description="Basic and acidic residues" evidence="2">
    <location>
        <begin position="176"/>
        <end position="191"/>
    </location>
</feature>
<evidence type="ECO:0000256" key="2">
    <source>
        <dbReference type="SAM" id="MobiDB-lite"/>
    </source>
</evidence>
<gene>
    <name evidence="4" type="ORF">MLI01_22060</name>
</gene>
<dbReference type="EMBL" id="BJNQ01000014">
    <property type="protein sequence ID" value="GEC76061.1"/>
    <property type="molecule type" value="Genomic_DNA"/>
</dbReference>
<dbReference type="Gene3D" id="3.40.710.10">
    <property type="entry name" value="DD-peptidase/beta-lactamase superfamily"/>
    <property type="match status" value="1"/>
</dbReference>
<dbReference type="GO" id="GO:0016787">
    <property type="term" value="F:hydrolase activity"/>
    <property type="evidence" value="ECO:0007669"/>
    <property type="project" value="UniProtKB-KW"/>
</dbReference>
<evidence type="ECO:0000313" key="5">
    <source>
        <dbReference type="Proteomes" id="UP000317410"/>
    </source>
</evidence>
<protein>
    <submittedName>
        <fullName evidence="4">Esterase</fullName>
    </submittedName>
</protein>
<organism evidence="4 5">
    <name type="scientific">Microbacterium maritypicum</name>
    <name type="common">Microbacterium liquefaciens</name>
    <dbReference type="NCBI Taxonomy" id="33918"/>
    <lineage>
        <taxon>Bacteria</taxon>
        <taxon>Bacillati</taxon>
        <taxon>Actinomycetota</taxon>
        <taxon>Actinomycetes</taxon>
        <taxon>Micrococcales</taxon>
        <taxon>Microbacteriaceae</taxon>
        <taxon>Microbacterium</taxon>
    </lineage>
</organism>
<feature type="domain" description="Beta-lactamase-related" evidence="3">
    <location>
        <begin position="33"/>
        <end position="317"/>
    </location>
</feature>
<evidence type="ECO:0000313" key="4">
    <source>
        <dbReference type="EMBL" id="GEC76061.1"/>
    </source>
</evidence>
<dbReference type="PANTHER" id="PTHR43283">
    <property type="entry name" value="BETA-LACTAMASE-RELATED"/>
    <property type="match status" value="1"/>
</dbReference>
<evidence type="ECO:0000256" key="1">
    <source>
        <dbReference type="ARBA" id="ARBA00022801"/>
    </source>
</evidence>
<dbReference type="Pfam" id="PF00144">
    <property type="entry name" value="Beta-lactamase"/>
    <property type="match status" value="1"/>
</dbReference>
<dbReference type="AlphaFoldDB" id="A0A4Y4B687"/>
<feature type="region of interest" description="Disordered" evidence="2">
    <location>
        <begin position="169"/>
        <end position="191"/>
    </location>
</feature>
<dbReference type="SUPFAM" id="SSF56601">
    <property type="entry name" value="beta-lactamase/transpeptidase-like"/>
    <property type="match status" value="1"/>
</dbReference>
<keyword evidence="1" id="KW-0378">Hydrolase</keyword>
<proteinExistence type="predicted"/>
<dbReference type="Proteomes" id="UP000317410">
    <property type="component" value="Unassembled WGS sequence"/>
</dbReference>
<accession>A0A4Y4B687</accession>